<comment type="subcellular location">
    <subcellularLocation>
        <location evidence="1">Nucleus</location>
    </subcellularLocation>
</comment>
<dbReference type="AlphaFoldDB" id="A0A1Y6LEW3"/>
<keyword evidence="3" id="KW-0539">Nucleus</keyword>
<feature type="region of interest" description="Disordered" evidence="4">
    <location>
        <begin position="132"/>
        <end position="157"/>
    </location>
</feature>
<dbReference type="GO" id="GO:0008270">
    <property type="term" value="F:zinc ion binding"/>
    <property type="evidence" value="ECO:0007669"/>
    <property type="project" value="InterPro"/>
</dbReference>
<dbReference type="Gene3D" id="4.10.240.10">
    <property type="entry name" value="Zn(2)-C6 fungal-type DNA-binding domain"/>
    <property type="match status" value="1"/>
</dbReference>
<feature type="region of interest" description="Disordered" evidence="4">
    <location>
        <begin position="45"/>
        <end position="110"/>
    </location>
</feature>
<protein>
    <recommendedName>
        <fullName evidence="5">Zn(2)-C6 fungal-type domain-containing protein</fullName>
    </recommendedName>
</protein>
<dbReference type="GO" id="GO:0006351">
    <property type="term" value="P:DNA-templated transcription"/>
    <property type="evidence" value="ECO:0007669"/>
    <property type="project" value="InterPro"/>
</dbReference>
<dbReference type="GO" id="GO:0000981">
    <property type="term" value="F:DNA-binding transcription factor activity, RNA polymerase II-specific"/>
    <property type="evidence" value="ECO:0007669"/>
    <property type="project" value="InterPro"/>
</dbReference>
<feature type="compositionally biased region" description="Polar residues" evidence="4">
    <location>
        <begin position="142"/>
        <end position="155"/>
    </location>
</feature>
<dbReference type="InterPro" id="IPR036864">
    <property type="entry name" value="Zn2-C6_fun-type_DNA-bd_sf"/>
</dbReference>
<evidence type="ECO:0000313" key="7">
    <source>
        <dbReference type="Proteomes" id="UP000215453"/>
    </source>
</evidence>
<feature type="compositionally biased region" description="Polar residues" evidence="4">
    <location>
        <begin position="54"/>
        <end position="64"/>
    </location>
</feature>
<organism evidence="6 7">
    <name type="scientific">Zymoseptoria tritici ST99CH_1A5</name>
    <dbReference type="NCBI Taxonomy" id="1276529"/>
    <lineage>
        <taxon>Eukaryota</taxon>
        <taxon>Fungi</taxon>
        <taxon>Dikarya</taxon>
        <taxon>Ascomycota</taxon>
        <taxon>Pezizomycotina</taxon>
        <taxon>Dothideomycetes</taxon>
        <taxon>Dothideomycetidae</taxon>
        <taxon>Mycosphaerellales</taxon>
        <taxon>Mycosphaerellaceae</taxon>
        <taxon>Zymoseptoria</taxon>
    </lineage>
</organism>
<gene>
    <name evidence="6" type="ORF">ZT1A5_G3608</name>
</gene>
<dbReference type="GO" id="GO:0003677">
    <property type="term" value="F:DNA binding"/>
    <property type="evidence" value="ECO:0007669"/>
    <property type="project" value="InterPro"/>
</dbReference>
<keyword evidence="2" id="KW-0479">Metal-binding</keyword>
<dbReference type="Pfam" id="PF00172">
    <property type="entry name" value="Zn_clus"/>
    <property type="match status" value="1"/>
</dbReference>
<name>A0A1Y6LEW3_ZYMTR</name>
<dbReference type="InterPro" id="IPR007219">
    <property type="entry name" value="XnlR_reg_dom"/>
</dbReference>
<evidence type="ECO:0000256" key="4">
    <source>
        <dbReference type="SAM" id="MobiDB-lite"/>
    </source>
</evidence>
<dbReference type="PROSITE" id="PS50048">
    <property type="entry name" value="ZN2_CY6_FUNGAL_2"/>
    <property type="match status" value="1"/>
</dbReference>
<dbReference type="CDD" id="cd12148">
    <property type="entry name" value="fungal_TF_MHR"/>
    <property type="match status" value="1"/>
</dbReference>
<evidence type="ECO:0000313" key="6">
    <source>
        <dbReference type="EMBL" id="SMY22169.1"/>
    </source>
</evidence>
<dbReference type="SMART" id="SM00906">
    <property type="entry name" value="Fungal_trans"/>
    <property type="match status" value="1"/>
</dbReference>
<reference evidence="6 7" key="1">
    <citation type="submission" date="2016-10" db="EMBL/GenBank/DDBJ databases">
        <authorList>
            <person name="Varghese N."/>
        </authorList>
    </citation>
    <scope>NUCLEOTIDE SEQUENCE [LARGE SCALE GENOMIC DNA]</scope>
</reference>
<dbReference type="Proteomes" id="UP000215453">
    <property type="component" value="Chromosome 3"/>
</dbReference>
<dbReference type="InterPro" id="IPR001138">
    <property type="entry name" value="Zn2Cys6_DnaBD"/>
</dbReference>
<evidence type="ECO:0000256" key="1">
    <source>
        <dbReference type="ARBA" id="ARBA00004123"/>
    </source>
</evidence>
<dbReference type="PANTHER" id="PTHR31001:SF85">
    <property type="entry name" value="ZN(II)2CYS6 TRANSCRIPTION FACTOR (EUROFUNG)"/>
    <property type="match status" value="1"/>
</dbReference>
<dbReference type="Pfam" id="PF04082">
    <property type="entry name" value="Fungal_trans"/>
    <property type="match status" value="1"/>
</dbReference>
<dbReference type="SUPFAM" id="SSF57701">
    <property type="entry name" value="Zn2/Cys6 DNA-binding domain"/>
    <property type="match status" value="1"/>
</dbReference>
<dbReference type="CDD" id="cd00067">
    <property type="entry name" value="GAL4"/>
    <property type="match status" value="1"/>
</dbReference>
<proteinExistence type="predicted"/>
<dbReference type="EMBL" id="LT882678">
    <property type="protein sequence ID" value="SMY22169.1"/>
    <property type="molecule type" value="Genomic_DNA"/>
</dbReference>
<sequence>MDDSSGPKRDNHTPSCAVCQRRKVKCSRTYPCTACTKSGLECVFPPPRKRAKRNPTTITASSDVHSPGRTSADGHRSHAGHSKSVSVNIKDHASPESCGSTVGTAASATTSTARLVSDGRYVSNHLWSAIAPDQSAGDESPRPSTATDQQSNSVDSHAANARMGSYTSNGEDTTDGRSFVFGGGASHNASVQPLPPTHIVYLWQTYVTNIDPVMKLSHAPSVQHIVLGQIGRPALGRNEQAMASAVYFISAVSLSDEQCRRDLQHTRANILVKYRHASEVALSAAGFITTTDVLVLQAFVLHLTALRSIGDFQTVWSLLGLAIRVAGTIGLARDGTSFNLAPFETEMRRRLWWALVYFDGRMAEIVGQEGDLMGIDFETGFPANLNDSDLFPTMSRLPEPSRGPTESIYLQARVLSCSVARSLQRIASPQGTWRNLRDANMPVSEKIEVMQRIERRYQEEILGPCDPTVPLQWLSINTARTFATKLRLIARIPVVDLDREWETADGCSENAFILSMDLLQIQLDLWLEPSVQPWRWHWQAHFQWYALVTLLKQIKYPRPGQIQSRAWALIKKAFEVIIPTLELGKRKSLLLDGIHGLLNAAKRHQKESSAPIDQKPIIHAGRYSRHVLPSPPFKPMSGVPGGAYNNSATGYVGSGYAQRPAPAAMNIMPAIEVGRIPTPPNFSGGRNILTPDPVVGIDLDAIDWVEFDRLAAELCQQGVDLT</sequence>
<dbReference type="PANTHER" id="PTHR31001">
    <property type="entry name" value="UNCHARACTERIZED TRANSCRIPTIONAL REGULATORY PROTEIN"/>
    <property type="match status" value="1"/>
</dbReference>
<dbReference type="SMART" id="SM00066">
    <property type="entry name" value="GAL4"/>
    <property type="match status" value="1"/>
</dbReference>
<dbReference type="InterPro" id="IPR050613">
    <property type="entry name" value="Sec_Metabolite_Reg"/>
</dbReference>
<evidence type="ECO:0000256" key="2">
    <source>
        <dbReference type="ARBA" id="ARBA00022723"/>
    </source>
</evidence>
<accession>A0A1Y6LEW3</accession>
<evidence type="ECO:0000256" key="3">
    <source>
        <dbReference type="ARBA" id="ARBA00023242"/>
    </source>
</evidence>
<dbReference type="GO" id="GO:0005634">
    <property type="term" value="C:nucleus"/>
    <property type="evidence" value="ECO:0007669"/>
    <property type="project" value="UniProtKB-SubCell"/>
</dbReference>
<evidence type="ECO:0000259" key="5">
    <source>
        <dbReference type="PROSITE" id="PS50048"/>
    </source>
</evidence>
<feature type="domain" description="Zn(2)-C6 fungal-type" evidence="5">
    <location>
        <begin position="15"/>
        <end position="44"/>
    </location>
</feature>